<evidence type="ECO:0000256" key="3">
    <source>
        <dbReference type="ARBA" id="ARBA00022763"/>
    </source>
</evidence>
<evidence type="ECO:0000256" key="9">
    <source>
        <dbReference type="ARBA" id="ARBA00023204"/>
    </source>
</evidence>
<keyword evidence="5" id="KW-0347">Helicase</keyword>
<dbReference type="EMBL" id="RAVZ01000248">
    <property type="protein sequence ID" value="RKG79241.1"/>
    <property type="molecule type" value="Genomic_DNA"/>
</dbReference>
<dbReference type="GO" id="GO:0003677">
    <property type="term" value="F:DNA binding"/>
    <property type="evidence" value="ECO:0007669"/>
    <property type="project" value="UniProtKB-KW"/>
</dbReference>
<dbReference type="PANTHER" id="PTHR30591">
    <property type="entry name" value="RECBCD ENZYME SUBUNIT RECC"/>
    <property type="match status" value="1"/>
</dbReference>
<keyword evidence="6" id="KW-0269">Exonuclease</keyword>
<keyword evidence="3" id="KW-0227">DNA damage</keyword>
<dbReference type="InterPro" id="IPR027417">
    <property type="entry name" value="P-loop_NTPase"/>
</dbReference>
<dbReference type="InterPro" id="IPR011604">
    <property type="entry name" value="PDDEXK-like_dom_sf"/>
</dbReference>
<evidence type="ECO:0000313" key="11">
    <source>
        <dbReference type="EMBL" id="RKG79241.1"/>
    </source>
</evidence>
<evidence type="ECO:0000259" key="10">
    <source>
        <dbReference type="PROSITE" id="PS51217"/>
    </source>
</evidence>
<keyword evidence="2" id="KW-0547">Nucleotide-binding</keyword>
<dbReference type="InterPro" id="IPR038726">
    <property type="entry name" value="PDDEXK_AddAB-type"/>
</dbReference>
<keyword evidence="1" id="KW-0540">Nuclease</keyword>
<accession>A0A3A8ILU4</accession>
<proteinExistence type="predicted"/>
<dbReference type="GO" id="GO:0006310">
    <property type="term" value="P:DNA recombination"/>
    <property type="evidence" value="ECO:0007669"/>
    <property type="project" value="TreeGrafter"/>
</dbReference>
<evidence type="ECO:0000256" key="8">
    <source>
        <dbReference type="ARBA" id="ARBA00023125"/>
    </source>
</evidence>
<reference evidence="12" key="1">
    <citation type="submission" date="2018-09" db="EMBL/GenBank/DDBJ databases">
        <authorList>
            <person name="Livingstone P.G."/>
            <person name="Whitworth D.E."/>
        </authorList>
    </citation>
    <scope>NUCLEOTIDE SEQUENCE [LARGE SCALE GENOMIC DNA]</scope>
    <source>
        <strain evidence="12">CA054A</strain>
    </source>
</reference>
<dbReference type="AlphaFoldDB" id="A0A3A8ILU4"/>
<sequence>MSRPGRTLHVFPDAARRQAALRAERRVRGVSLGARLLTWDDFVHALGGAGELNRRPCPATAARAVVAGLGGALGTTPFGDYVREPAFARAAADVLLDLKAGRLSARELQDAAEVLPPERRTRVRVLARLYHLYEQRMAELGLADREDVLRGAREALDRGAWPSGWDGVTGLVLHGVYDVRPSKLELLLGLAAACESRRVSLRVETPVGGSPVADAALAALFRAFENRGESMPHVDLFKADVTFEGRPFTDLGRHLFSPRAARDVLKDAVDGLTVWNATSAREEARIVARDVRRLIAAGSAPSDIAITYRDLGPEAGWLAEALGELGVPVRLPWGEPLALAGPVRLALELPVLIEDGFPAERVGEIIGSRYVPSLSRGGPDAPAALLALAAARDDRLGATRGKGAYDVRLEDLARRMQAQGGRHKEDAVRVMAVRALRDRVMRLINECRHIPKEGTAAELVAAWWKVVERLGLLDSAGKLEPREEGSLGARIEDARARDDAALAAFQQRMEALLRSLHAVGGGPEITRRMLGRWLADALRDVHLPARGPTTGAVEVLDLSEVPGRTFRHLFVAGLTEGRLPGRDPPSPLLGDAERVALNQHLGRDVFRLTGGEFDDRAPWRLTEDRLLFASALAAAESSLSLSFAVKASGGQEQVPSAFLEEVRRLTAHHWRTRTLPPVLPLDEVLTRTELRRTVALEALAGQSYPSLRVTEPDPAGKILKDRFGTEDWFRGARELAHMEAARLRFFGSDDEATGEFTGGVQGPELEQKLRETFHFGLERPLSASALARFGNCGFQGFVAYGLKVAEPVIPGEEFDARGRGTFWHRVMEEVFKALRDEKLLGQAPEDIPKEVLEKAVKKASKHFEELHHVGHRELWKLAGEKAHAMVRRILTDQVRGLPFDPLKPEGFELKFGPAAKDPRWSDVKLLVANDAIIFEGQIDRLDTAGVEVGVIDYKTGRLDKRTLKENLLRSDFQLPLYLYAARESGHVGARNAAWFSLRTGASIHLSDVMPPAELEDLLSTDPEVRQRVAEAQGLNLPNAVETLVTRLRNGDFPARPNDCGRCGYRAVCRITERRVMDEGGG</sequence>
<evidence type="ECO:0000256" key="1">
    <source>
        <dbReference type="ARBA" id="ARBA00022722"/>
    </source>
</evidence>
<comment type="caution">
    <text evidence="11">The sequence shown here is derived from an EMBL/GenBank/DDBJ whole genome shotgun (WGS) entry which is preliminary data.</text>
</comment>
<evidence type="ECO:0000256" key="4">
    <source>
        <dbReference type="ARBA" id="ARBA00022801"/>
    </source>
</evidence>
<evidence type="ECO:0000313" key="12">
    <source>
        <dbReference type="Proteomes" id="UP000268094"/>
    </source>
</evidence>
<dbReference type="OrthoDB" id="9766257at2"/>
<dbReference type="Gene3D" id="3.40.50.300">
    <property type="entry name" value="P-loop containing nucleotide triphosphate hydrolases"/>
    <property type="match status" value="1"/>
</dbReference>
<dbReference type="PROSITE" id="PS51217">
    <property type="entry name" value="UVRD_HELICASE_CTER"/>
    <property type="match status" value="1"/>
</dbReference>
<dbReference type="Gene3D" id="3.90.320.10">
    <property type="match status" value="1"/>
</dbReference>
<dbReference type="GO" id="GO:0005524">
    <property type="term" value="F:ATP binding"/>
    <property type="evidence" value="ECO:0007669"/>
    <property type="project" value="UniProtKB-KW"/>
</dbReference>
<gene>
    <name evidence="11" type="ORF">D7V88_28955</name>
</gene>
<dbReference type="GO" id="GO:0004386">
    <property type="term" value="F:helicase activity"/>
    <property type="evidence" value="ECO:0007669"/>
    <property type="project" value="UniProtKB-KW"/>
</dbReference>
<protein>
    <submittedName>
        <fullName evidence="11">PD-(D/E)XK nuclease family protein</fullName>
    </submittedName>
</protein>
<dbReference type="SUPFAM" id="SSF52980">
    <property type="entry name" value="Restriction endonuclease-like"/>
    <property type="match status" value="1"/>
</dbReference>
<dbReference type="Proteomes" id="UP000268094">
    <property type="component" value="Unassembled WGS sequence"/>
</dbReference>
<dbReference type="GO" id="GO:0006281">
    <property type="term" value="P:DNA repair"/>
    <property type="evidence" value="ECO:0007669"/>
    <property type="project" value="UniProtKB-KW"/>
</dbReference>
<keyword evidence="8" id="KW-0238">DNA-binding</keyword>
<keyword evidence="12" id="KW-1185">Reference proteome</keyword>
<organism evidence="11 12">
    <name type="scientific">Corallococcus terminator</name>
    <dbReference type="NCBI Taxonomy" id="2316733"/>
    <lineage>
        <taxon>Bacteria</taxon>
        <taxon>Pseudomonadati</taxon>
        <taxon>Myxococcota</taxon>
        <taxon>Myxococcia</taxon>
        <taxon>Myxococcales</taxon>
        <taxon>Cystobacterineae</taxon>
        <taxon>Myxococcaceae</taxon>
        <taxon>Corallococcus</taxon>
    </lineage>
</organism>
<keyword evidence="9" id="KW-0234">DNA repair</keyword>
<dbReference type="PANTHER" id="PTHR30591:SF1">
    <property type="entry name" value="RECBCD ENZYME SUBUNIT RECC"/>
    <property type="match status" value="1"/>
</dbReference>
<evidence type="ECO:0000256" key="5">
    <source>
        <dbReference type="ARBA" id="ARBA00022806"/>
    </source>
</evidence>
<keyword evidence="7" id="KW-0067">ATP-binding</keyword>
<dbReference type="InterPro" id="IPR014017">
    <property type="entry name" value="DNA_helicase_UvrD-like_C"/>
</dbReference>
<dbReference type="SUPFAM" id="SSF52540">
    <property type="entry name" value="P-loop containing nucleoside triphosphate hydrolases"/>
    <property type="match status" value="1"/>
</dbReference>
<evidence type="ECO:0000256" key="6">
    <source>
        <dbReference type="ARBA" id="ARBA00022839"/>
    </source>
</evidence>
<name>A0A3A8ILU4_9BACT</name>
<dbReference type="RefSeq" id="WP_120543858.1">
    <property type="nucleotide sequence ID" value="NZ_RAVZ01000248.1"/>
</dbReference>
<dbReference type="InterPro" id="IPR011335">
    <property type="entry name" value="Restrct_endonuc-II-like"/>
</dbReference>
<evidence type="ECO:0000256" key="2">
    <source>
        <dbReference type="ARBA" id="ARBA00022741"/>
    </source>
</evidence>
<evidence type="ECO:0000256" key="7">
    <source>
        <dbReference type="ARBA" id="ARBA00022840"/>
    </source>
</evidence>
<feature type="domain" description="UvrD-like helicase C-terminal" evidence="10">
    <location>
        <begin position="234"/>
        <end position="563"/>
    </location>
</feature>
<keyword evidence="4" id="KW-0378">Hydrolase</keyword>
<dbReference type="Pfam" id="PF12705">
    <property type="entry name" value="PDDEXK_1"/>
    <property type="match status" value="1"/>
</dbReference>
<dbReference type="GO" id="GO:0004527">
    <property type="term" value="F:exonuclease activity"/>
    <property type="evidence" value="ECO:0007669"/>
    <property type="project" value="UniProtKB-KW"/>
</dbReference>